<dbReference type="PANTHER" id="PTHR31001">
    <property type="entry name" value="UNCHARACTERIZED TRANSCRIPTIONAL REGULATORY PROTEIN"/>
    <property type="match status" value="1"/>
</dbReference>
<dbReference type="Pfam" id="PF04082">
    <property type="entry name" value="Fungal_trans"/>
    <property type="match status" value="1"/>
</dbReference>
<dbReference type="Proteomes" id="UP001303760">
    <property type="component" value="Unassembled WGS sequence"/>
</dbReference>
<reference evidence="6" key="1">
    <citation type="journal article" date="2023" name="Mol. Phylogenet. Evol.">
        <title>Genome-scale phylogeny and comparative genomics of the fungal order Sordariales.</title>
        <authorList>
            <person name="Hensen N."/>
            <person name="Bonometti L."/>
            <person name="Westerberg I."/>
            <person name="Brannstrom I.O."/>
            <person name="Guillou S."/>
            <person name="Cros-Aarteil S."/>
            <person name="Calhoun S."/>
            <person name="Haridas S."/>
            <person name="Kuo A."/>
            <person name="Mondo S."/>
            <person name="Pangilinan J."/>
            <person name="Riley R."/>
            <person name="LaButti K."/>
            <person name="Andreopoulos B."/>
            <person name="Lipzen A."/>
            <person name="Chen C."/>
            <person name="Yan M."/>
            <person name="Daum C."/>
            <person name="Ng V."/>
            <person name="Clum A."/>
            <person name="Steindorff A."/>
            <person name="Ohm R.A."/>
            <person name="Martin F."/>
            <person name="Silar P."/>
            <person name="Natvig D.O."/>
            <person name="Lalanne C."/>
            <person name="Gautier V."/>
            <person name="Ament-Velasquez S.L."/>
            <person name="Kruys A."/>
            <person name="Hutchinson M.I."/>
            <person name="Powell A.J."/>
            <person name="Barry K."/>
            <person name="Miller A.N."/>
            <person name="Grigoriev I.V."/>
            <person name="Debuchy R."/>
            <person name="Gladieux P."/>
            <person name="Hiltunen Thoren M."/>
            <person name="Johannesson H."/>
        </authorList>
    </citation>
    <scope>NUCLEOTIDE SEQUENCE</scope>
    <source>
        <strain evidence="6">CBS 532.94</strain>
    </source>
</reference>
<proteinExistence type="predicted"/>
<evidence type="ECO:0000313" key="7">
    <source>
        <dbReference type="Proteomes" id="UP001303760"/>
    </source>
</evidence>
<dbReference type="CDD" id="cd12148">
    <property type="entry name" value="fungal_TF_MHR"/>
    <property type="match status" value="1"/>
</dbReference>
<accession>A0AAN7C664</accession>
<dbReference type="GO" id="GO:0008270">
    <property type="term" value="F:zinc ion binding"/>
    <property type="evidence" value="ECO:0007669"/>
    <property type="project" value="InterPro"/>
</dbReference>
<reference evidence="6" key="2">
    <citation type="submission" date="2023-05" db="EMBL/GenBank/DDBJ databases">
        <authorList>
            <consortium name="Lawrence Berkeley National Laboratory"/>
            <person name="Steindorff A."/>
            <person name="Hensen N."/>
            <person name="Bonometti L."/>
            <person name="Westerberg I."/>
            <person name="Brannstrom I.O."/>
            <person name="Guillou S."/>
            <person name="Cros-Aarteil S."/>
            <person name="Calhoun S."/>
            <person name="Haridas S."/>
            <person name="Kuo A."/>
            <person name="Mondo S."/>
            <person name="Pangilinan J."/>
            <person name="Riley R."/>
            <person name="Labutti K."/>
            <person name="Andreopoulos B."/>
            <person name="Lipzen A."/>
            <person name="Chen C."/>
            <person name="Yanf M."/>
            <person name="Daum C."/>
            <person name="Ng V."/>
            <person name="Clum A."/>
            <person name="Ohm R."/>
            <person name="Martin F."/>
            <person name="Silar P."/>
            <person name="Natvig D."/>
            <person name="Lalanne C."/>
            <person name="Gautier V."/>
            <person name="Ament-Velasquez S.L."/>
            <person name="Kruys A."/>
            <person name="Hutchinson M.I."/>
            <person name="Powell A.J."/>
            <person name="Barry K."/>
            <person name="Miller A.N."/>
            <person name="Grigoriev I.V."/>
            <person name="Debuchy R."/>
            <person name="Gladieux P."/>
            <person name="Thoren M.H."/>
            <person name="Johannesson H."/>
        </authorList>
    </citation>
    <scope>NUCLEOTIDE SEQUENCE</scope>
    <source>
        <strain evidence="6">CBS 532.94</strain>
    </source>
</reference>
<dbReference type="SMART" id="SM00906">
    <property type="entry name" value="Fungal_trans"/>
    <property type="match status" value="1"/>
</dbReference>
<evidence type="ECO:0000256" key="3">
    <source>
        <dbReference type="ARBA" id="ARBA00023242"/>
    </source>
</evidence>
<sequence length="789" mass="87761">MDHASTTDFPEPGPGTPGPQRAATASDLPQQPRDRRREKPLLSCLFCRSRKVRCDRRLPCETCTSKGIGMSCTYMTSASRKSSCKVSVGDRIQQLEALVRSLAQQQQQTAQTPAVLTRGPAADPSPPSFRGTPGASTTSPFGGATPPAPADDDSGTPGPRQASLSQNRERPASPAPSEPGRMRLHAHGANYVGSVHWAAVLDSISELREHYEEEAAARMLAANDHLSHSAPGPRLLYEPLQLTKADVLASIPARRVVDRMVARYFNAQGVVPEALHRGHFLREYERFWQEAAAVPFTWIGLLFSIMFVSTQFQQSIEDPADPETSVRVHLFRERTIHCLVLGRYTRGGNCVLETMINYLSGEMLLSKDADIGLWLVQGVLVQLALSLGYHRDPQNFPTISPFTGEMRRRVWAVIVQLDLRLASQMGLPRLLKRQQCDTADPRNLFDTDFDEATVELPPSRPETEVTPMLYSLARNRIDKMNGLVSDLINDTHEHPYAEIMVLDRKLQDAEVSLPAIFQWQPLSQSFMVPPQIVMHRVLLQLAIQRVTVWLHRKYLAPAYTQPDYDYSRSACIRAAIKILEFQQMVDDETQQDGLLYPVRWMFTSSRVQAVFLLGMSILCYYLQLAKSRPNVPVDEDTSTKIYNLLRTTYPLWLRSSTVSLEARQAVEHLNVLLGLQGRQEHEGDEPLMLTTATTVSPSLFAPLQDGAMSFDQVTWDAYQECIASFPSTATSGAEFMYPLGQDASASSSTANGSMADLLLTNTVGLDMWVPASFSPLLLSLFLPLSCGNI</sequence>
<dbReference type="SMART" id="SM00066">
    <property type="entry name" value="GAL4"/>
    <property type="match status" value="1"/>
</dbReference>
<name>A0AAN7C664_9PEZI</name>
<dbReference type="GO" id="GO:0000981">
    <property type="term" value="F:DNA-binding transcription factor activity, RNA polymerase II-specific"/>
    <property type="evidence" value="ECO:0007669"/>
    <property type="project" value="InterPro"/>
</dbReference>
<evidence type="ECO:0000259" key="5">
    <source>
        <dbReference type="PROSITE" id="PS50048"/>
    </source>
</evidence>
<dbReference type="Pfam" id="PF00172">
    <property type="entry name" value="Zn_clus"/>
    <property type="match status" value="1"/>
</dbReference>
<evidence type="ECO:0000256" key="4">
    <source>
        <dbReference type="SAM" id="MobiDB-lite"/>
    </source>
</evidence>
<feature type="domain" description="Zn(2)-C6 fungal-type" evidence="5">
    <location>
        <begin position="43"/>
        <end position="74"/>
    </location>
</feature>
<dbReference type="PROSITE" id="PS00463">
    <property type="entry name" value="ZN2_CY6_FUNGAL_1"/>
    <property type="match status" value="1"/>
</dbReference>
<comment type="caution">
    <text evidence="6">The sequence shown here is derived from an EMBL/GenBank/DDBJ whole genome shotgun (WGS) entry which is preliminary data.</text>
</comment>
<keyword evidence="2" id="KW-0479">Metal-binding</keyword>
<feature type="region of interest" description="Disordered" evidence="4">
    <location>
        <begin position="1"/>
        <end position="36"/>
    </location>
</feature>
<dbReference type="InterPro" id="IPR050613">
    <property type="entry name" value="Sec_Metabolite_Reg"/>
</dbReference>
<protein>
    <recommendedName>
        <fullName evidence="5">Zn(2)-C6 fungal-type domain-containing protein</fullName>
    </recommendedName>
</protein>
<dbReference type="EMBL" id="MU860212">
    <property type="protein sequence ID" value="KAK4236129.1"/>
    <property type="molecule type" value="Genomic_DNA"/>
</dbReference>
<dbReference type="InterPro" id="IPR001138">
    <property type="entry name" value="Zn2Cys6_DnaBD"/>
</dbReference>
<evidence type="ECO:0000313" key="6">
    <source>
        <dbReference type="EMBL" id="KAK4236129.1"/>
    </source>
</evidence>
<dbReference type="GO" id="GO:0003677">
    <property type="term" value="F:DNA binding"/>
    <property type="evidence" value="ECO:0007669"/>
    <property type="project" value="InterPro"/>
</dbReference>
<feature type="region of interest" description="Disordered" evidence="4">
    <location>
        <begin position="104"/>
        <end position="183"/>
    </location>
</feature>
<dbReference type="PANTHER" id="PTHR31001:SF74">
    <property type="entry name" value="ZN(II)2CYS6 TRANSCRIPTION FACTOR (EUROFUNG)"/>
    <property type="match status" value="1"/>
</dbReference>
<organism evidence="6 7">
    <name type="scientific">Achaetomium macrosporum</name>
    <dbReference type="NCBI Taxonomy" id="79813"/>
    <lineage>
        <taxon>Eukaryota</taxon>
        <taxon>Fungi</taxon>
        <taxon>Dikarya</taxon>
        <taxon>Ascomycota</taxon>
        <taxon>Pezizomycotina</taxon>
        <taxon>Sordariomycetes</taxon>
        <taxon>Sordariomycetidae</taxon>
        <taxon>Sordariales</taxon>
        <taxon>Chaetomiaceae</taxon>
        <taxon>Achaetomium</taxon>
    </lineage>
</organism>
<dbReference type="InterPro" id="IPR007219">
    <property type="entry name" value="XnlR_reg_dom"/>
</dbReference>
<comment type="subcellular location">
    <subcellularLocation>
        <location evidence="1">Nucleus</location>
    </subcellularLocation>
</comment>
<evidence type="ECO:0000256" key="1">
    <source>
        <dbReference type="ARBA" id="ARBA00004123"/>
    </source>
</evidence>
<dbReference type="PROSITE" id="PS50048">
    <property type="entry name" value="ZN2_CY6_FUNGAL_2"/>
    <property type="match status" value="1"/>
</dbReference>
<dbReference type="CDD" id="cd00067">
    <property type="entry name" value="GAL4"/>
    <property type="match status" value="1"/>
</dbReference>
<dbReference type="GO" id="GO:0006351">
    <property type="term" value="P:DNA-templated transcription"/>
    <property type="evidence" value="ECO:0007669"/>
    <property type="project" value="InterPro"/>
</dbReference>
<dbReference type="InterPro" id="IPR036864">
    <property type="entry name" value="Zn2-C6_fun-type_DNA-bd_sf"/>
</dbReference>
<dbReference type="GO" id="GO:0005634">
    <property type="term" value="C:nucleus"/>
    <property type="evidence" value="ECO:0007669"/>
    <property type="project" value="UniProtKB-SubCell"/>
</dbReference>
<gene>
    <name evidence="6" type="ORF">C8A03DRAFT_45831</name>
</gene>
<dbReference type="Gene3D" id="4.10.240.10">
    <property type="entry name" value="Zn(2)-C6 fungal-type DNA-binding domain"/>
    <property type="match status" value="1"/>
</dbReference>
<keyword evidence="7" id="KW-1185">Reference proteome</keyword>
<keyword evidence="3" id="KW-0539">Nucleus</keyword>
<dbReference type="AlphaFoldDB" id="A0AAN7C664"/>
<dbReference type="SUPFAM" id="SSF57701">
    <property type="entry name" value="Zn2/Cys6 DNA-binding domain"/>
    <property type="match status" value="1"/>
</dbReference>
<evidence type="ECO:0000256" key="2">
    <source>
        <dbReference type="ARBA" id="ARBA00022723"/>
    </source>
</evidence>